<evidence type="ECO:0008006" key="3">
    <source>
        <dbReference type="Google" id="ProtNLM"/>
    </source>
</evidence>
<name>A0A9D4HT87_DREPO</name>
<reference evidence="1" key="2">
    <citation type="submission" date="2020-11" db="EMBL/GenBank/DDBJ databases">
        <authorList>
            <person name="McCartney M.A."/>
            <person name="Auch B."/>
            <person name="Kono T."/>
            <person name="Mallez S."/>
            <person name="Becker A."/>
            <person name="Gohl D.M."/>
            <person name="Silverstein K.A.T."/>
            <person name="Koren S."/>
            <person name="Bechman K.B."/>
            <person name="Herman A."/>
            <person name="Abrahante J.E."/>
            <person name="Garbe J."/>
        </authorList>
    </citation>
    <scope>NUCLEOTIDE SEQUENCE</scope>
    <source>
        <strain evidence="1">Duluth1</strain>
        <tissue evidence="1">Whole animal</tissue>
    </source>
</reference>
<accession>A0A9D4HT87</accession>
<keyword evidence="2" id="KW-1185">Reference proteome</keyword>
<dbReference type="SUPFAM" id="SSF53067">
    <property type="entry name" value="Actin-like ATPase domain"/>
    <property type="match status" value="1"/>
</dbReference>
<evidence type="ECO:0000313" key="2">
    <source>
        <dbReference type="Proteomes" id="UP000828390"/>
    </source>
</evidence>
<protein>
    <recommendedName>
        <fullName evidence="3">Heat shock protein 70</fullName>
    </recommendedName>
</protein>
<dbReference type="InterPro" id="IPR043129">
    <property type="entry name" value="ATPase_NBD"/>
</dbReference>
<organism evidence="1 2">
    <name type="scientific">Dreissena polymorpha</name>
    <name type="common">Zebra mussel</name>
    <name type="synonym">Mytilus polymorpha</name>
    <dbReference type="NCBI Taxonomy" id="45954"/>
    <lineage>
        <taxon>Eukaryota</taxon>
        <taxon>Metazoa</taxon>
        <taxon>Spiralia</taxon>
        <taxon>Lophotrochozoa</taxon>
        <taxon>Mollusca</taxon>
        <taxon>Bivalvia</taxon>
        <taxon>Autobranchia</taxon>
        <taxon>Heteroconchia</taxon>
        <taxon>Euheterodonta</taxon>
        <taxon>Imparidentia</taxon>
        <taxon>Neoheterodontei</taxon>
        <taxon>Myida</taxon>
        <taxon>Dreissenoidea</taxon>
        <taxon>Dreissenidae</taxon>
        <taxon>Dreissena</taxon>
    </lineage>
</organism>
<dbReference type="PANTHER" id="PTHR14187:SF5">
    <property type="entry name" value="HEAT SHOCK 70 KDA PROTEIN 12A"/>
    <property type="match status" value="1"/>
</dbReference>
<comment type="caution">
    <text evidence="1">The sequence shown here is derived from an EMBL/GenBank/DDBJ whole genome shotgun (WGS) entry which is preliminary data.</text>
</comment>
<dbReference type="AlphaFoldDB" id="A0A9D4HT87"/>
<dbReference type="Proteomes" id="UP000828390">
    <property type="component" value="Unassembled WGS sequence"/>
</dbReference>
<reference evidence="1" key="1">
    <citation type="journal article" date="2019" name="bioRxiv">
        <title>The Genome of the Zebra Mussel, Dreissena polymorpha: A Resource for Invasive Species Research.</title>
        <authorList>
            <person name="McCartney M.A."/>
            <person name="Auch B."/>
            <person name="Kono T."/>
            <person name="Mallez S."/>
            <person name="Zhang Y."/>
            <person name="Obille A."/>
            <person name="Becker A."/>
            <person name="Abrahante J.E."/>
            <person name="Garbe J."/>
            <person name="Badalamenti J.P."/>
            <person name="Herman A."/>
            <person name="Mangelson H."/>
            <person name="Liachko I."/>
            <person name="Sullivan S."/>
            <person name="Sone E.D."/>
            <person name="Koren S."/>
            <person name="Silverstein K.A.T."/>
            <person name="Beckman K.B."/>
            <person name="Gohl D.M."/>
        </authorList>
    </citation>
    <scope>NUCLEOTIDE SEQUENCE</scope>
    <source>
        <strain evidence="1">Duluth1</strain>
        <tissue evidence="1">Whole animal</tissue>
    </source>
</reference>
<evidence type="ECO:0000313" key="1">
    <source>
        <dbReference type="EMBL" id="KAH3730181.1"/>
    </source>
</evidence>
<proteinExistence type="predicted"/>
<dbReference type="EMBL" id="JAIWYP010000012">
    <property type="protein sequence ID" value="KAH3730181.1"/>
    <property type="molecule type" value="Genomic_DNA"/>
</dbReference>
<dbReference type="PANTHER" id="PTHR14187">
    <property type="entry name" value="ALPHA KINASE/ELONGATION FACTOR 2 KINASE"/>
    <property type="match status" value="1"/>
</dbReference>
<gene>
    <name evidence="1" type="ORF">DPMN_056162</name>
</gene>
<sequence>MQVDEAFMQFLTNVYGTEIMSKYIADTASILELRKDFEAKKRNFMYGSTDWIRFNMSYIGDLIAETAGTDISTIHRRAHSKFGDKIEFNSKNKLSIHPDVMKGFFDSALDGIITFIQKLRHGNDLEVINTVLLVGGLAEVDYIQHTIQHKIKGTRVIVPPDPALAVLKGAVIFAQNPKAITERIARFSYGFSVARKFEEKKDPENLKVVQNDDVLCMKVFDRLISKGESVKNGTIRLSLVCKEVNCDNFFSMLLSSVLPVMSEVYRSENKDPKYTATEQGTECIGRIVMMPPPGGWPPMAIIAQGLIVGESELRAFAKDIQSNKVVEARLDCL</sequence>